<dbReference type="GO" id="GO:0045259">
    <property type="term" value="C:proton-transporting ATP synthase complex"/>
    <property type="evidence" value="ECO:0007669"/>
    <property type="project" value="UniProtKB-KW"/>
</dbReference>
<evidence type="ECO:0000256" key="10">
    <source>
        <dbReference type="ARBA" id="ARBA00023128"/>
    </source>
</evidence>
<name>A0A0S2M9A0_9COLE</name>
<evidence type="ECO:0000256" key="2">
    <source>
        <dbReference type="ARBA" id="ARBA00008892"/>
    </source>
</evidence>
<geneLocation type="mitochondrion" evidence="14"/>
<protein>
    <recommendedName>
        <fullName evidence="12">ATP synthase complex subunit 8</fullName>
    </recommendedName>
</protein>
<evidence type="ECO:0000256" key="8">
    <source>
        <dbReference type="ARBA" id="ARBA00022989"/>
    </source>
</evidence>
<reference evidence="14" key="1">
    <citation type="submission" date="2015-09" db="EMBL/GenBank/DDBJ databases">
        <title>Staphyliniformia phylogenetics from de novo mitogenomic assemblies.</title>
        <authorList>
            <person name="Favreau E.A."/>
            <person name="Linard B."/>
            <person name="Vogler A.P."/>
        </authorList>
    </citation>
    <scope>NUCLEOTIDE SEQUENCE</scope>
</reference>
<accession>A0A0S2M9A0</accession>
<feature type="transmembrane region" description="Helical" evidence="13">
    <location>
        <begin position="6"/>
        <end position="26"/>
    </location>
</feature>
<evidence type="ECO:0000256" key="12">
    <source>
        <dbReference type="RuleBase" id="RU003661"/>
    </source>
</evidence>
<evidence type="ECO:0000256" key="5">
    <source>
        <dbReference type="ARBA" id="ARBA00022547"/>
    </source>
</evidence>
<evidence type="ECO:0000256" key="9">
    <source>
        <dbReference type="ARBA" id="ARBA00023065"/>
    </source>
</evidence>
<comment type="similarity">
    <text evidence="2 12">Belongs to the ATPase protein 8 family.</text>
</comment>
<dbReference type="InterPro" id="IPR001421">
    <property type="entry name" value="ATP8_metazoa"/>
</dbReference>
<evidence type="ECO:0000256" key="1">
    <source>
        <dbReference type="ARBA" id="ARBA00004304"/>
    </source>
</evidence>
<dbReference type="Pfam" id="PF00895">
    <property type="entry name" value="ATP-synt_8"/>
    <property type="match status" value="1"/>
</dbReference>
<keyword evidence="11 13" id="KW-0472">Membrane</keyword>
<keyword evidence="4 12" id="KW-0813">Transport</keyword>
<dbReference type="AlphaFoldDB" id="A0A0S2M9A0"/>
<evidence type="ECO:0000256" key="11">
    <source>
        <dbReference type="ARBA" id="ARBA00023136"/>
    </source>
</evidence>
<evidence type="ECO:0000256" key="6">
    <source>
        <dbReference type="ARBA" id="ARBA00022692"/>
    </source>
</evidence>
<keyword evidence="9 12" id="KW-0406">Ion transport</keyword>
<dbReference type="GO" id="GO:0031966">
    <property type="term" value="C:mitochondrial membrane"/>
    <property type="evidence" value="ECO:0007669"/>
    <property type="project" value="UniProtKB-SubCell"/>
</dbReference>
<evidence type="ECO:0000256" key="13">
    <source>
        <dbReference type="SAM" id="Phobius"/>
    </source>
</evidence>
<evidence type="ECO:0000256" key="4">
    <source>
        <dbReference type="ARBA" id="ARBA00022448"/>
    </source>
</evidence>
<keyword evidence="8 13" id="KW-1133">Transmembrane helix</keyword>
<keyword evidence="10 12" id="KW-0496">Mitochondrion</keyword>
<proteinExistence type="inferred from homology"/>
<evidence type="ECO:0000256" key="7">
    <source>
        <dbReference type="ARBA" id="ARBA00022781"/>
    </source>
</evidence>
<dbReference type="GO" id="GO:0015078">
    <property type="term" value="F:proton transmembrane transporter activity"/>
    <property type="evidence" value="ECO:0007669"/>
    <property type="project" value="InterPro"/>
</dbReference>
<sequence length="51" mass="6410">MPQMAPLNWLILFFMFIMIYLMFNLINYYSFFYSTKPNTLTITKKLMNWKW</sequence>
<comment type="subcellular location">
    <subcellularLocation>
        <location evidence="1 12">Mitochondrion membrane</location>
        <topology evidence="1 12">Single-pass membrane protein</topology>
    </subcellularLocation>
</comment>
<gene>
    <name evidence="14" type="primary">atp8</name>
</gene>
<dbReference type="GO" id="GO:0015986">
    <property type="term" value="P:proton motive force-driven ATP synthesis"/>
    <property type="evidence" value="ECO:0007669"/>
    <property type="project" value="InterPro"/>
</dbReference>
<evidence type="ECO:0000256" key="3">
    <source>
        <dbReference type="ARBA" id="ARBA00011291"/>
    </source>
</evidence>
<keyword evidence="6 12" id="KW-0812">Transmembrane</keyword>
<evidence type="ECO:0000313" key="14">
    <source>
        <dbReference type="EMBL" id="ALO71176.1"/>
    </source>
</evidence>
<organism evidence="14">
    <name type="scientific">Sunius melanocephalus</name>
    <dbReference type="NCBI Taxonomy" id="1588492"/>
    <lineage>
        <taxon>Eukaryota</taxon>
        <taxon>Metazoa</taxon>
        <taxon>Ecdysozoa</taxon>
        <taxon>Arthropoda</taxon>
        <taxon>Hexapoda</taxon>
        <taxon>Insecta</taxon>
        <taxon>Pterygota</taxon>
        <taxon>Neoptera</taxon>
        <taxon>Endopterygota</taxon>
        <taxon>Coleoptera</taxon>
        <taxon>Polyphaga</taxon>
        <taxon>Staphyliniformia</taxon>
        <taxon>Staphylinidae</taxon>
        <taxon>Paederinae</taxon>
        <taxon>Sunius</taxon>
    </lineage>
</organism>
<dbReference type="EMBL" id="KT780696">
    <property type="protein sequence ID" value="ALO71176.1"/>
    <property type="molecule type" value="Genomic_DNA"/>
</dbReference>
<comment type="subunit">
    <text evidence="3">F-type ATPases have 2 components, CF(1) - the catalytic core - and CF(0) - the membrane proton channel.</text>
</comment>
<keyword evidence="5 12" id="KW-0138">CF(0)</keyword>
<keyword evidence="7 12" id="KW-0375">Hydrogen ion transport</keyword>